<evidence type="ECO:0000256" key="1">
    <source>
        <dbReference type="ARBA" id="ARBA00006479"/>
    </source>
</evidence>
<dbReference type="PANTHER" id="PTHR18964:SF149">
    <property type="entry name" value="BIFUNCTIONAL UDP-N-ACETYLGLUCOSAMINE 2-EPIMERASE_N-ACETYLMANNOSAMINE KINASE"/>
    <property type="match status" value="1"/>
</dbReference>
<dbReference type="PANTHER" id="PTHR18964">
    <property type="entry name" value="ROK (REPRESSOR, ORF, KINASE) FAMILY"/>
    <property type="match status" value="1"/>
</dbReference>
<dbReference type="InterPro" id="IPR000600">
    <property type="entry name" value="ROK"/>
</dbReference>
<dbReference type="InterPro" id="IPR036388">
    <property type="entry name" value="WH-like_DNA-bd_sf"/>
</dbReference>
<dbReference type="Pfam" id="PF00480">
    <property type="entry name" value="ROK"/>
    <property type="match status" value="1"/>
</dbReference>
<dbReference type="InterPro" id="IPR036390">
    <property type="entry name" value="WH_DNA-bd_sf"/>
</dbReference>
<dbReference type="Gene3D" id="1.10.10.10">
    <property type="entry name" value="Winged helix-like DNA-binding domain superfamily/Winged helix DNA-binding domain"/>
    <property type="match status" value="1"/>
</dbReference>
<comment type="similarity">
    <text evidence="1">Belongs to the ROK (NagC/XylR) family.</text>
</comment>
<keyword evidence="3" id="KW-1185">Reference proteome</keyword>
<gene>
    <name evidence="2" type="ORF">U1T56_06285</name>
</gene>
<dbReference type="SUPFAM" id="SSF46785">
    <property type="entry name" value="Winged helix' DNA-binding domain"/>
    <property type="match status" value="1"/>
</dbReference>
<comment type="caution">
    <text evidence="2">The sequence shown here is derived from an EMBL/GenBank/DDBJ whole genome shotgun (WGS) entry which is preliminary data.</text>
</comment>
<dbReference type="InterPro" id="IPR043129">
    <property type="entry name" value="ATPase_NBD"/>
</dbReference>
<evidence type="ECO:0000313" key="2">
    <source>
        <dbReference type="EMBL" id="MEK0082750.1"/>
    </source>
</evidence>
<proteinExistence type="inferred from homology"/>
<sequence length="403" mass="43681">MRSGAVGQGSNSAQVRQFNERVILTLLRRLGAASKADLARHAQLTSNTAGQIVRELEEQRLVRSEGKRTGARGQPATLLRLDPEGAYSIGIKIGRRSLDALLVDFSGHVLERRRLERSFPLPDEAVAFVRESVMALRRCLNRGTEHRLAGLGVATPYNLGSWQRELDIPNSAYQRWNDVDVKAELEAATGLAVFVENDGTAAAVAELFQGHGRSLDDFLYVFIGTAAGGGVILGGDYHRGVNANAGDLGLMPTLPSRLPTAPRPRGPYEILLTRASLNALIRHLRGRGFPIESRRDLEPLLEQAHPAVGEWLEDAVDALVLPVLSAVRILDVPAVVIDGDLPRPLLLDLIARLEIQLGIASPESREPPRLLCGSIGREAPAIGAAILPLHLNFSPSRDVLIGY</sequence>
<reference evidence="2 3" key="1">
    <citation type="submission" date="2024-01" db="EMBL/GenBank/DDBJ databases">
        <title>Multi-omics insights into the function and evolution of sodium benzoate biodegradation pathways in Benzoatithermus flavus gen. nov., sp. nov. from hot spring.</title>
        <authorList>
            <person name="Hu C.-J."/>
            <person name="Li W.-J."/>
        </authorList>
    </citation>
    <scope>NUCLEOTIDE SEQUENCE [LARGE SCALE GENOMIC DNA]</scope>
    <source>
        <strain evidence="2 3">SYSU G07066</strain>
    </source>
</reference>
<organism evidence="2 3">
    <name type="scientific">Benzoatithermus flavus</name>
    <dbReference type="NCBI Taxonomy" id="3108223"/>
    <lineage>
        <taxon>Bacteria</taxon>
        <taxon>Pseudomonadati</taxon>
        <taxon>Pseudomonadota</taxon>
        <taxon>Alphaproteobacteria</taxon>
        <taxon>Geminicoccales</taxon>
        <taxon>Geminicoccaceae</taxon>
        <taxon>Benzoatithermus</taxon>
    </lineage>
</organism>
<dbReference type="SUPFAM" id="SSF53067">
    <property type="entry name" value="Actin-like ATPase domain"/>
    <property type="match status" value="1"/>
</dbReference>
<dbReference type="EMBL" id="JBBLZC010000004">
    <property type="protein sequence ID" value="MEK0082750.1"/>
    <property type="molecule type" value="Genomic_DNA"/>
</dbReference>
<protein>
    <submittedName>
        <fullName evidence="2">ROK family transcriptional regulator</fullName>
    </submittedName>
</protein>
<name>A0ABU8XNH4_9PROT</name>
<dbReference type="RefSeq" id="WP_418158590.1">
    <property type="nucleotide sequence ID" value="NZ_JBBLZC010000004.1"/>
</dbReference>
<evidence type="ECO:0000313" key="3">
    <source>
        <dbReference type="Proteomes" id="UP001375743"/>
    </source>
</evidence>
<accession>A0ABU8XNH4</accession>
<dbReference type="Proteomes" id="UP001375743">
    <property type="component" value="Unassembled WGS sequence"/>
</dbReference>
<dbReference type="Gene3D" id="3.30.420.40">
    <property type="match status" value="2"/>
</dbReference>